<protein>
    <submittedName>
        <fullName evidence="1">SRF-like protein</fullName>
    </submittedName>
</protein>
<organism evidence="1 2">
    <name type="scientific">Dioscorea alata</name>
    <name type="common">Purple yam</name>
    <dbReference type="NCBI Taxonomy" id="55571"/>
    <lineage>
        <taxon>Eukaryota</taxon>
        <taxon>Viridiplantae</taxon>
        <taxon>Streptophyta</taxon>
        <taxon>Embryophyta</taxon>
        <taxon>Tracheophyta</taxon>
        <taxon>Spermatophyta</taxon>
        <taxon>Magnoliopsida</taxon>
        <taxon>Liliopsida</taxon>
        <taxon>Dioscoreales</taxon>
        <taxon>Dioscoreaceae</taxon>
        <taxon>Dioscorea</taxon>
    </lineage>
</organism>
<comment type="caution">
    <text evidence="1">The sequence shown here is derived from an EMBL/GenBank/DDBJ whole genome shotgun (WGS) entry which is preliminary data.</text>
</comment>
<keyword evidence="2" id="KW-1185">Reference proteome</keyword>
<gene>
    <name evidence="1" type="ORF">IHE45_05G173400</name>
</gene>
<name>A0ACB7W6Q2_DIOAL</name>
<proteinExistence type="predicted"/>
<dbReference type="EMBL" id="CM037015">
    <property type="protein sequence ID" value="KAH7683286.1"/>
    <property type="molecule type" value="Genomic_DNA"/>
</dbReference>
<reference evidence="2" key="1">
    <citation type="journal article" date="2022" name="Nat. Commun.">
        <title>Chromosome evolution and the genetic basis of agronomically important traits in greater yam.</title>
        <authorList>
            <person name="Bredeson J.V."/>
            <person name="Lyons J.B."/>
            <person name="Oniyinde I.O."/>
            <person name="Okereke N.R."/>
            <person name="Kolade O."/>
            <person name="Nnabue I."/>
            <person name="Nwadili C.O."/>
            <person name="Hribova E."/>
            <person name="Parker M."/>
            <person name="Nwogha J."/>
            <person name="Shu S."/>
            <person name="Carlson J."/>
            <person name="Kariba R."/>
            <person name="Muthemba S."/>
            <person name="Knop K."/>
            <person name="Barton G.J."/>
            <person name="Sherwood A.V."/>
            <person name="Lopez-Montes A."/>
            <person name="Asiedu R."/>
            <person name="Jamnadass R."/>
            <person name="Muchugi A."/>
            <person name="Goodstein D."/>
            <person name="Egesi C.N."/>
            <person name="Featherston J."/>
            <person name="Asfaw A."/>
            <person name="Simpson G.G."/>
            <person name="Dolezel J."/>
            <person name="Hendre P.S."/>
            <person name="Van Deynze A."/>
            <person name="Kumar P.L."/>
            <person name="Obidiegwu J.E."/>
            <person name="Bhattacharjee R."/>
            <person name="Rokhsar D.S."/>
        </authorList>
    </citation>
    <scope>NUCLEOTIDE SEQUENCE [LARGE SCALE GENOMIC DNA]</scope>
    <source>
        <strain evidence="2">cv. TDa95/00328</strain>
    </source>
</reference>
<evidence type="ECO:0000313" key="2">
    <source>
        <dbReference type="Proteomes" id="UP000827976"/>
    </source>
</evidence>
<accession>A0ACB7W6Q2</accession>
<evidence type="ECO:0000313" key="1">
    <source>
        <dbReference type="EMBL" id="KAH7683286.1"/>
    </source>
</evidence>
<dbReference type="Proteomes" id="UP000827976">
    <property type="component" value="Chromosome 5"/>
</dbReference>
<sequence>MKSRMGRRKLPMELIKNEKARSRTLIKRIKGLKKKAYELSKLCSIDTVLIVVGPDNSLQTWPETSPELNHVFKRYMNLSKPDREKYAVKLGQKSPKMNSTAQDNEIMGIIDQEEMVPVLNYPPLSYAYPSSDLMYSSAYAYNVQQQQQLQQQQQQLQQSVQFQCSCNSCLFGVLGLGGSGISYNGLFDHQQVFHGVSASSTRFEFQDVNHQGGAVGFWSI</sequence>